<dbReference type="Pfam" id="PF20256">
    <property type="entry name" value="MoCoBD_2"/>
    <property type="match status" value="2"/>
</dbReference>
<dbReference type="SUPFAM" id="SSF56003">
    <property type="entry name" value="Molybdenum cofactor-binding domain"/>
    <property type="match status" value="2"/>
</dbReference>
<dbReference type="RefSeq" id="WP_239313385.1">
    <property type="nucleotide sequence ID" value="NZ_BAAAZQ010000014.1"/>
</dbReference>
<comment type="caution">
    <text evidence="3">The sequence shown here is derived from an EMBL/GenBank/DDBJ whole genome shotgun (WGS) entry which is preliminary data.</text>
</comment>
<evidence type="ECO:0000256" key="1">
    <source>
        <dbReference type="SAM" id="MobiDB-lite"/>
    </source>
</evidence>
<dbReference type="InterPro" id="IPR052516">
    <property type="entry name" value="N-heterocyclic_Hydroxylase"/>
</dbReference>
<dbReference type="InterPro" id="IPR046867">
    <property type="entry name" value="AldOxase/xan_DH_MoCoBD2"/>
</dbReference>
<dbReference type="SMART" id="SM01008">
    <property type="entry name" value="Ald_Xan_dh_C"/>
    <property type="match status" value="1"/>
</dbReference>
<protein>
    <submittedName>
        <fullName evidence="3">Oxidoreductase</fullName>
    </submittedName>
</protein>
<dbReference type="Pfam" id="PF02738">
    <property type="entry name" value="MoCoBD_1"/>
    <property type="match status" value="1"/>
</dbReference>
<dbReference type="PANTHER" id="PTHR47495">
    <property type="entry name" value="ALDEHYDE DEHYDROGENASE"/>
    <property type="match status" value="1"/>
</dbReference>
<name>A0ABQ4EXY7_9ACTN</name>
<evidence type="ECO:0000313" key="3">
    <source>
        <dbReference type="EMBL" id="GIG99538.1"/>
    </source>
</evidence>
<dbReference type="InterPro" id="IPR000674">
    <property type="entry name" value="Ald_Oxase/Xan_DH_a/b"/>
</dbReference>
<gene>
    <name evidence="3" type="ORF">Pma05_61110</name>
</gene>
<feature type="domain" description="Aldehyde oxidase/xanthine dehydrogenase a/b hammerhead" evidence="2">
    <location>
        <begin position="184"/>
        <end position="264"/>
    </location>
</feature>
<proteinExistence type="predicted"/>
<dbReference type="InterPro" id="IPR008274">
    <property type="entry name" value="AldOxase/xan_DH_MoCoBD1"/>
</dbReference>
<dbReference type="PANTHER" id="PTHR47495:SF1">
    <property type="entry name" value="BLL3820 PROTEIN"/>
    <property type="match status" value="1"/>
</dbReference>
<dbReference type="Proteomes" id="UP000621500">
    <property type="component" value="Unassembled WGS sequence"/>
</dbReference>
<reference evidence="3 4" key="1">
    <citation type="submission" date="2021-01" db="EMBL/GenBank/DDBJ databases">
        <title>Whole genome shotgun sequence of Plantactinospora mayteni NBRC 109088.</title>
        <authorList>
            <person name="Komaki H."/>
            <person name="Tamura T."/>
        </authorList>
    </citation>
    <scope>NUCLEOTIDE SEQUENCE [LARGE SCALE GENOMIC DNA]</scope>
    <source>
        <strain evidence="3 4">NBRC 109088</strain>
    </source>
</reference>
<sequence length="738" mass="78364">MSVERREVAPVAPPLPRGVVGNPRLARWVTVERDGTVTVRVGKVELGQGILTALAQLAADELDVDLAAVRMAAASTAEGPDEGLTAGSLSVANSGAAVRQVCAEVRALFVAEAVANLALDPDTVTVRNGTISDAAGSRRTSYGELAERVDLDREATGAVRPKPQHQARWVGRSVPRLDLPDKVSGRPRFIQDLALPGQLYGRVVRPPSPAATLVEVDTAAVRLRPGVRAVVRDGDFLGVVAEGEENAERAATALAAAARWHEEPTLPDEHDISRFLRAGPAESIPVPDPGHAGPAPTNPAPTNPGNADPGHADPGAAGRVVRRLRATYSRPFLAHASMAPSCGAARWAEDGTAVSVWSHSQGIHGLGRAIGMGLELDADRVDVRHVESAGSYGHNGADDAAFDAVLLARAVPGRPVHVRWSRRDELTWAPFGSAMVAEVEAGVDADGTVLTWSYDVWSQGHTARPGYAGSPGLLADTHRNRSRPTPPAVDPPARGGGGTTRNAWPIYTFPERRIHGHRALRTALRSSSLRSLGAFTNVFAIESFMDELALAAGADPVAYRLAQLADPRAREVLSTAAELGGWQRRGTEENVGYGIGFARYKDRGAYCAVLAEVEAVHEVRVRRLTLVVDVGRVVNPDGVRNQIEGGAVQATSWTLKERVRFDRWRVTSADWESYPILRFSEVPQVDVHLVDRPAELSVGAGEAAQGPTAAAVANAVADALSVRVRDLPITADRIVAAL</sequence>
<dbReference type="EMBL" id="BONX01000045">
    <property type="protein sequence ID" value="GIG99538.1"/>
    <property type="molecule type" value="Genomic_DNA"/>
</dbReference>
<evidence type="ECO:0000313" key="4">
    <source>
        <dbReference type="Proteomes" id="UP000621500"/>
    </source>
</evidence>
<dbReference type="InterPro" id="IPR012368">
    <property type="entry name" value="OxRdtase_Mopterin-bd_su_IorB"/>
</dbReference>
<organism evidence="3 4">
    <name type="scientific">Plantactinospora mayteni</name>
    <dbReference type="NCBI Taxonomy" id="566021"/>
    <lineage>
        <taxon>Bacteria</taxon>
        <taxon>Bacillati</taxon>
        <taxon>Actinomycetota</taxon>
        <taxon>Actinomycetes</taxon>
        <taxon>Micromonosporales</taxon>
        <taxon>Micromonosporaceae</taxon>
        <taxon>Plantactinospora</taxon>
    </lineage>
</organism>
<feature type="compositionally biased region" description="Low complexity" evidence="1">
    <location>
        <begin position="303"/>
        <end position="316"/>
    </location>
</feature>
<dbReference type="Gene3D" id="3.90.1170.50">
    <property type="entry name" value="Aldehyde oxidase/xanthine dehydrogenase, a/b hammerhead"/>
    <property type="match status" value="1"/>
</dbReference>
<feature type="region of interest" description="Disordered" evidence="1">
    <location>
        <begin position="280"/>
        <end position="316"/>
    </location>
</feature>
<dbReference type="PIRSF" id="PIRSF036389">
    <property type="entry name" value="IOR_B"/>
    <property type="match status" value="1"/>
</dbReference>
<dbReference type="InterPro" id="IPR037165">
    <property type="entry name" value="AldOxase/xan_DH_Mopterin-bd_sf"/>
</dbReference>
<evidence type="ECO:0000259" key="2">
    <source>
        <dbReference type="SMART" id="SM01008"/>
    </source>
</evidence>
<feature type="region of interest" description="Disordered" evidence="1">
    <location>
        <begin position="467"/>
        <end position="502"/>
    </location>
</feature>
<keyword evidence="4" id="KW-1185">Reference proteome</keyword>
<dbReference type="Gene3D" id="3.30.365.10">
    <property type="entry name" value="Aldehyde oxidase/xanthine dehydrogenase, molybdopterin binding domain"/>
    <property type="match status" value="4"/>
</dbReference>
<accession>A0ABQ4EXY7</accession>